<name>A0A133UT01_9EURY</name>
<dbReference type="AlphaFoldDB" id="A0A133UT01"/>
<keyword evidence="5" id="KW-1185">Reference proteome</keyword>
<dbReference type="GO" id="GO:0003676">
    <property type="term" value="F:nucleic acid binding"/>
    <property type="evidence" value="ECO:0007669"/>
    <property type="project" value="InterPro"/>
</dbReference>
<proteinExistence type="predicted"/>
<organism evidence="4 5">
    <name type="scientific">candidate division MSBL1 archaeon SCGC-AAA259I09</name>
    <dbReference type="NCBI Taxonomy" id="1698267"/>
    <lineage>
        <taxon>Archaea</taxon>
        <taxon>Methanobacteriati</taxon>
        <taxon>Methanobacteriota</taxon>
        <taxon>candidate division MSBL1</taxon>
    </lineage>
</organism>
<evidence type="ECO:0000256" key="3">
    <source>
        <dbReference type="ARBA" id="ARBA00022691"/>
    </source>
</evidence>
<dbReference type="InterPro" id="IPR029063">
    <property type="entry name" value="SAM-dependent_MTases_sf"/>
</dbReference>
<evidence type="ECO:0008006" key="6">
    <source>
        <dbReference type="Google" id="ProtNLM"/>
    </source>
</evidence>
<comment type="caution">
    <text evidence="4">The sequence shown here is derived from an EMBL/GenBank/DDBJ whole genome shotgun (WGS) entry which is preliminary data.</text>
</comment>
<dbReference type="SUPFAM" id="SSF53335">
    <property type="entry name" value="S-adenosyl-L-methionine-dependent methyltransferases"/>
    <property type="match status" value="1"/>
</dbReference>
<protein>
    <recommendedName>
        <fullName evidence="6">DNA methyltransferase</fullName>
    </recommendedName>
</protein>
<dbReference type="GO" id="GO:0032259">
    <property type="term" value="P:methylation"/>
    <property type="evidence" value="ECO:0007669"/>
    <property type="project" value="UniProtKB-KW"/>
</dbReference>
<evidence type="ECO:0000256" key="2">
    <source>
        <dbReference type="ARBA" id="ARBA00022679"/>
    </source>
</evidence>
<evidence type="ECO:0000313" key="4">
    <source>
        <dbReference type="EMBL" id="KXA97361.1"/>
    </source>
</evidence>
<keyword evidence="3" id="KW-0949">S-adenosyl-L-methionine</keyword>
<dbReference type="InterPro" id="IPR002052">
    <property type="entry name" value="DNA_methylase_N6_adenine_CS"/>
</dbReference>
<keyword evidence="2" id="KW-0808">Transferase</keyword>
<dbReference type="InterPro" id="IPR007757">
    <property type="entry name" value="MT-A70-like"/>
</dbReference>
<dbReference type="PROSITE" id="PS51143">
    <property type="entry name" value="MT_A70"/>
    <property type="match status" value="1"/>
</dbReference>
<dbReference type="Pfam" id="PF05063">
    <property type="entry name" value="MT-A70"/>
    <property type="match status" value="1"/>
</dbReference>
<dbReference type="PANTHER" id="PTHR12829">
    <property type="entry name" value="N6-ADENOSINE-METHYLTRANSFERASE"/>
    <property type="match status" value="1"/>
</dbReference>
<evidence type="ECO:0000256" key="1">
    <source>
        <dbReference type="ARBA" id="ARBA00022603"/>
    </source>
</evidence>
<dbReference type="GO" id="GO:0008168">
    <property type="term" value="F:methyltransferase activity"/>
    <property type="evidence" value="ECO:0007669"/>
    <property type="project" value="UniProtKB-KW"/>
</dbReference>
<dbReference type="Gene3D" id="3.40.50.150">
    <property type="entry name" value="Vaccinia Virus protein VP39"/>
    <property type="match status" value="1"/>
</dbReference>
<dbReference type="Proteomes" id="UP000070463">
    <property type="component" value="Unassembled WGS sequence"/>
</dbReference>
<sequence length="182" mass="20847">MAEKAKETLPEGKFRVIYADPPWMYDNDGLKGTASDHYFTMKPSEIEDMPVQEKAGDNSVLFLWVTSPQLEEGLEVLDSWGFEYKTSFVWVKDKSTYGKLGFYTYTQHEFLLIGVKGSCLPKEGSLEPSVISAPKGEHSEKPEKVYEIIEQMYNGPYLELFARQEREHWTAWGDEVGTQGQE</sequence>
<dbReference type="PROSITE" id="PS00092">
    <property type="entry name" value="N6_MTASE"/>
    <property type="match status" value="1"/>
</dbReference>
<accession>A0A133UT01</accession>
<reference evidence="4 5" key="1">
    <citation type="journal article" date="2016" name="Sci. Rep.">
        <title>Metabolic traits of an uncultured archaeal lineage -MSBL1- from brine pools of the Red Sea.</title>
        <authorList>
            <person name="Mwirichia R."/>
            <person name="Alam I."/>
            <person name="Rashid M."/>
            <person name="Vinu M."/>
            <person name="Ba-Alawi W."/>
            <person name="Anthony Kamau A."/>
            <person name="Kamanda Ngugi D."/>
            <person name="Goker M."/>
            <person name="Klenk H.P."/>
            <person name="Bajic V."/>
            <person name="Stingl U."/>
        </authorList>
    </citation>
    <scope>NUCLEOTIDE SEQUENCE [LARGE SCALE GENOMIC DNA]</scope>
    <source>
        <strain evidence="4">SCGC-AAA259I09</strain>
    </source>
</reference>
<evidence type="ECO:0000313" key="5">
    <source>
        <dbReference type="Proteomes" id="UP000070463"/>
    </source>
</evidence>
<dbReference type="EMBL" id="LHXR01000033">
    <property type="protein sequence ID" value="KXA97361.1"/>
    <property type="molecule type" value="Genomic_DNA"/>
</dbReference>
<gene>
    <name evidence="4" type="ORF">AKJ37_03175</name>
</gene>
<keyword evidence="1" id="KW-0489">Methyltransferase</keyword>
<dbReference type="PANTHER" id="PTHR12829:SF7">
    <property type="entry name" value="N6-ADENOSINE-METHYLTRANSFERASE CATALYTIC SUBUNIT"/>
    <property type="match status" value="1"/>
</dbReference>